<evidence type="ECO:0000256" key="1">
    <source>
        <dbReference type="ARBA" id="ARBA00022679"/>
    </source>
</evidence>
<dbReference type="EMBL" id="CACRSZ010000056">
    <property type="protein sequence ID" value="VYT33449.1"/>
    <property type="molecule type" value="Genomic_DNA"/>
</dbReference>
<keyword evidence="2" id="KW-0677">Repeat</keyword>
<dbReference type="InterPro" id="IPR051159">
    <property type="entry name" value="Hexapeptide_acetyltransf"/>
</dbReference>
<dbReference type="PANTHER" id="PTHR23416">
    <property type="entry name" value="SIALIC ACID SYNTHASE-RELATED"/>
    <property type="match status" value="1"/>
</dbReference>
<dbReference type="CDD" id="cd04647">
    <property type="entry name" value="LbH_MAT_like"/>
    <property type="match status" value="1"/>
</dbReference>
<dbReference type="PANTHER" id="PTHR23416:SF78">
    <property type="entry name" value="LIPOPOLYSACCHARIDE BIOSYNTHESIS O-ACETYL TRANSFERASE WBBJ-RELATED"/>
    <property type="match status" value="1"/>
</dbReference>
<keyword evidence="1 4" id="KW-0808">Transferase</keyword>
<dbReference type="InterPro" id="IPR018357">
    <property type="entry name" value="Hexapep_transf_CS"/>
</dbReference>
<evidence type="ECO:0000313" key="4">
    <source>
        <dbReference type="EMBL" id="VYT33449.1"/>
    </source>
</evidence>
<protein>
    <submittedName>
        <fullName evidence="4">Maltose O-acetyltransferase</fullName>
        <ecNumber evidence="4">2.3.1.79</ecNumber>
    </submittedName>
</protein>
<sequence length="189" mass="21101">MVKSFIKRFWAFCKLKYLVKRANVGRNVHLRKKFRIVTNQEPQFVCIGDNSVLNCGLYCCGGRIVIGENAYIGHSEIMSAELIRIGKNVIISDDVIIMDNNNHPTSIEARRLMSESHDFWGPLWKWDKADSKKVIIEDNVWIGKRAIVLKGVHIGAGSIVAIGAVVTKDVKPGTIVGGNPARELKTLTE</sequence>
<dbReference type="Gene3D" id="2.160.10.10">
    <property type="entry name" value="Hexapeptide repeat proteins"/>
    <property type="match status" value="1"/>
</dbReference>
<dbReference type="EC" id="2.3.1.79" evidence="4"/>
<organism evidence="4">
    <name type="scientific">Bacteroides faecis</name>
    <dbReference type="NCBI Taxonomy" id="674529"/>
    <lineage>
        <taxon>Bacteria</taxon>
        <taxon>Pseudomonadati</taxon>
        <taxon>Bacteroidota</taxon>
        <taxon>Bacteroidia</taxon>
        <taxon>Bacteroidales</taxon>
        <taxon>Bacteroidaceae</taxon>
        <taxon>Bacteroides</taxon>
    </lineage>
</organism>
<dbReference type="Pfam" id="PF14602">
    <property type="entry name" value="Hexapep_2"/>
    <property type="match status" value="1"/>
</dbReference>
<dbReference type="PROSITE" id="PS00101">
    <property type="entry name" value="HEXAPEP_TRANSFERASES"/>
    <property type="match status" value="1"/>
</dbReference>
<proteinExistence type="predicted"/>
<dbReference type="SUPFAM" id="SSF51161">
    <property type="entry name" value="Trimeric LpxA-like enzymes"/>
    <property type="match status" value="1"/>
</dbReference>
<dbReference type="InterPro" id="IPR001451">
    <property type="entry name" value="Hexapep"/>
</dbReference>
<evidence type="ECO:0000256" key="2">
    <source>
        <dbReference type="ARBA" id="ARBA00022737"/>
    </source>
</evidence>
<accession>A0A6N2VSM1</accession>
<dbReference type="InterPro" id="IPR011004">
    <property type="entry name" value="Trimer_LpxA-like_sf"/>
</dbReference>
<evidence type="ECO:0000256" key="3">
    <source>
        <dbReference type="ARBA" id="ARBA00023315"/>
    </source>
</evidence>
<keyword evidence="3 4" id="KW-0012">Acyltransferase</keyword>
<gene>
    <name evidence="4" type="primary">maa</name>
    <name evidence="4" type="ORF">BFLFYP10_02467</name>
</gene>
<name>A0A6N2VSM1_9BACE</name>
<dbReference type="AlphaFoldDB" id="A0A6N2VSM1"/>
<reference evidence="4" key="1">
    <citation type="submission" date="2019-11" db="EMBL/GenBank/DDBJ databases">
        <authorList>
            <person name="Feng L."/>
        </authorList>
    </citation>
    <scope>NUCLEOTIDE SEQUENCE</scope>
    <source>
        <strain evidence="4">BfaecisLFYP10</strain>
    </source>
</reference>
<dbReference type="RefSeq" id="WP_234155348.1">
    <property type="nucleotide sequence ID" value="NZ_CACRSZ010000056.1"/>
</dbReference>
<dbReference type="GO" id="GO:0008925">
    <property type="term" value="F:maltose O-acetyltransferase activity"/>
    <property type="evidence" value="ECO:0007669"/>
    <property type="project" value="UniProtKB-EC"/>
</dbReference>